<dbReference type="InterPro" id="IPR012914">
    <property type="entry name" value="PucR_dom"/>
</dbReference>
<keyword evidence="6" id="KW-1185">Reference proteome</keyword>
<dbReference type="Pfam" id="PF13556">
    <property type="entry name" value="HTH_30"/>
    <property type="match status" value="1"/>
</dbReference>
<dbReference type="Proteomes" id="UP000658382">
    <property type="component" value="Unassembled WGS sequence"/>
</dbReference>
<organism evidence="5 6">
    <name type="scientific">Lentibacillus kapialis</name>
    <dbReference type="NCBI Taxonomy" id="340214"/>
    <lineage>
        <taxon>Bacteria</taxon>
        <taxon>Bacillati</taxon>
        <taxon>Bacillota</taxon>
        <taxon>Bacilli</taxon>
        <taxon>Bacillales</taxon>
        <taxon>Bacillaceae</taxon>
        <taxon>Lentibacillus</taxon>
    </lineage>
</organism>
<evidence type="ECO:0000259" key="2">
    <source>
        <dbReference type="Pfam" id="PF07905"/>
    </source>
</evidence>
<reference evidence="5" key="2">
    <citation type="submission" date="2020-09" db="EMBL/GenBank/DDBJ databases">
        <authorList>
            <person name="Sun Q."/>
            <person name="Ohkuma M."/>
        </authorList>
    </citation>
    <scope>NUCLEOTIDE SEQUENCE</scope>
    <source>
        <strain evidence="5">JCM 12580</strain>
    </source>
</reference>
<dbReference type="PANTHER" id="PTHR33744:SF1">
    <property type="entry name" value="DNA-BINDING TRANSCRIPTIONAL ACTIVATOR ADER"/>
    <property type="match status" value="1"/>
</dbReference>
<name>A0A917UXX1_9BACI</name>
<feature type="domain" description="Purine catabolism PurC-like" evidence="2">
    <location>
        <begin position="7"/>
        <end position="124"/>
    </location>
</feature>
<evidence type="ECO:0000256" key="1">
    <source>
        <dbReference type="ARBA" id="ARBA00006754"/>
    </source>
</evidence>
<evidence type="ECO:0000313" key="6">
    <source>
        <dbReference type="Proteomes" id="UP000658382"/>
    </source>
</evidence>
<dbReference type="InterPro" id="IPR025736">
    <property type="entry name" value="PucR_C-HTH_dom"/>
</dbReference>
<dbReference type="Pfam" id="PF17853">
    <property type="entry name" value="GGDEF_2"/>
    <property type="match status" value="1"/>
</dbReference>
<protein>
    <submittedName>
        <fullName evidence="5">Purine catabolism regulatory protein</fullName>
    </submittedName>
</protein>
<sequence length="554" mass="63742">MKTINDLFILDGMKECTVLAGHRGLTRYVESVNISDTPDVIQFLYKNHLLLTTGYGFHNDTNQFCELIREMHDLNCSGIIIKVNRFMHKIPEEAKLLADDLAFPIIDLPTNRTLGDLSRHILNYLNDHEAEQLYYALHVQQEFSDMMVKGYNLNSLVEHLGHFLIRPALLLNHRGEMIARSHDFRMDSMKLAETEILESIKEDVAFYRDGTTFNIPSLKQQTVTSFPVKTKRLQPSMLVIIDFKTLPYPSSQMAVEQAGNVISSTLIKEQAIEENSRLLKNNFFADLIEKRIQAEEEIMSRTAFYGLLPDKESICVLCTVDSEGDNYETLQLYEKKIGELHNSIYDQLEDEMINGNMQATLFTKEKFFVMILQFDQYTETEISVVTEFTKQAQKNVQGEYSVSFGISNPVESITEIPTAYQEAAEAIDNGYDQNMTGFINFYKTREIKELLNTLPRKDIKALYENTLKSLAYPKTKDDQELVKTIEIYLNCQCEISDTARKLYIHRNTVKYRISKTEELLNCSFRDPADSLRVRVALTIGSILEEESKTLAFPQ</sequence>
<evidence type="ECO:0000259" key="3">
    <source>
        <dbReference type="Pfam" id="PF13556"/>
    </source>
</evidence>
<comment type="caution">
    <text evidence="5">The sequence shown here is derived from an EMBL/GenBank/DDBJ whole genome shotgun (WGS) entry which is preliminary data.</text>
</comment>
<dbReference type="InterPro" id="IPR051448">
    <property type="entry name" value="CdaR-like_regulators"/>
</dbReference>
<dbReference type="Gene3D" id="1.10.10.2840">
    <property type="entry name" value="PucR C-terminal helix-turn-helix domain"/>
    <property type="match status" value="1"/>
</dbReference>
<proteinExistence type="inferred from homology"/>
<dbReference type="AlphaFoldDB" id="A0A917UXX1"/>
<evidence type="ECO:0000259" key="4">
    <source>
        <dbReference type="Pfam" id="PF17853"/>
    </source>
</evidence>
<dbReference type="PANTHER" id="PTHR33744">
    <property type="entry name" value="CARBOHYDRATE DIACID REGULATOR"/>
    <property type="match status" value="1"/>
</dbReference>
<gene>
    <name evidence="5" type="primary">pucR</name>
    <name evidence="5" type="ORF">GCM10007063_18660</name>
</gene>
<dbReference type="EMBL" id="BMNQ01000023">
    <property type="protein sequence ID" value="GGJ96511.1"/>
    <property type="molecule type" value="Genomic_DNA"/>
</dbReference>
<reference evidence="5" key="1">
    <citation type="journal article" date="2014" name="Int. J. Syst. Evol. Microbiol.">
        <title>Complete genome sequence of Corynebacterium casei LMG S-19264T (=DSM 44701T), isolated from a smear-ripened cheese.</title>
        <authorList>
            <consortium name="US DOE Joint Genome Institute (JGI-PGF)"/>
            <person name="Walter F."/>
            <person name="Albersmeier A."/>
            <person name="Kalinowski J."/>
            <person name="Ruckert C."/>
        </authorList>
    </citation>
    <scope>NUCLEOTIDE SEQUENCE</scope>
    <source>
        <strain evidence="5">JCM 12580</strain>
    </source>
</reference>
<accession>A0A917UXX1</accession>
<dbReference type="InterPro" id="IPR042070">
    <property type="entry name" value="PucR_C-HTH_sf"/>
</dbReference>
<feature type="domain" description="CdaR GGDEF-like" evidence="4">
    <location>
        <begin position="294"/>
        <end position="428"/>
    </location>
</feature>
<comment type="similarity">
    <text evidence="1">Belongs to the CdaR family.</text>
</comment>
<dbReference type="InterPro" id="IPR041522">
    <property type="entry name" value="CdaR_GGDEF"/>
</dbReference>
<dbReference type="Pfam" id="PF07905">
    <property type="entry name" value="PucR"/>
    <property type="match status" value="1"/>
</dbReference>
<evidence type="ECO:0000313" key="5">
    <source>
        <dbReference type="EMBL" id="GGJ96511.1"/>
    </source>
</evidence>
<feature type="domain" description="PucR C-terminal helix-turn-helix" evidence="3">
    <location>
        <begin position="481"/>
        <end position="538"/>
    </location>
</feature>
<dbReference type="RefSeq" id="WP_188632828.1">
    <property type="nucleotide sequence ID" value="NZ_BMNQ01000023.1"/>
</dbReference>